<sequence length="123" mass="13972">MATKQRILIVEDDPDGREVLVRIVEGLGYDTISYGSAVDCLGDIKGKEISLMLLDIMMPEMNGYELMKELKSIPEFQSIPVIMVTAKSDDSEMFEGYKYGADYYIPKPFNSKQIEWGIKTFLD</sequence>
<organism evidence="4 5">
    <name type="scientific">SAR324 cluster bacterium</name>
    <dbReference type="NCBI Taxonomy" id="2024889"/>
    <lineage>
        <taxon>Bacteria</taxon>
        <taxon>Deltaproteobacteria</taxon>
        <taxon>SAR324 cluster</taxon>
    </lineage>
</organism>
<dbReference type="PANTHER" id="PTHR44591:SF3">
    <property type="entry name" value="RESPONSE REGULATORY DOMAIN-CONTAINING PROTEIN"/>
    <property type="match status" value="1"/>
</dbReference>
<evidence type="ECO:0000313" key="4">
    <source>
        <dbReference type="EMBL" id="NMC63501.1"/>
    </source>
</evidence>
<dbReference type="Proteomes" id="UP000524246">
    <property type="component" value="Unassembled WGS sequence"/>
</dbReference>
<proteinExistence type="predicted"/>
<reference evidence="4 5" key="1">
    <citation type="journal article" date="2020" name="Biotechnol. Biofuels">
        <title>New insights from the biogas microbiome by comprehensive genome-resolved metagenomics of nearly 1600 species originating from multiple anaerobic digesters.</title>
        <authorList>
            <person name="Campanaro S."/>
            <person name="Treu L."/>
            <person name="Rodriguez-R L.M."/>
            <person name="Kovalovszki A."/>
            <person name="Ziels R.M."/>
            <person name="Maus I."/>
            <person name="Zhu X."/>
            <person name="Kougias P.G."/>
            <person name="Basile A."/>
            <person name="Luo G."/>
            <person name="Schluter A."/>
            <person name="Konstantinidis K.T."/>
            <person name="Angelidaki I."/>
        </authorList>
    </citation>
    <scope>NUCLEOTIDE SEQUENCE [LARGE SCALE GENOMIC DNA]</scope>
    <source>
        <strain evidence="4">AS27yjCOA_65</strain>
    </source>
</reference>
<dbReference type="InterPro" id="IPR050595">
    <property type="entry name" value="Bact_response_regulator"/>
</dbReference>
<dbReference type="InterPro" id="IPR001789">
    <property type="entry name" value="Sig_transdc_resp-reg_receiver"/>
</dbReference>
<evidence type="ECO:0000256" key="1">
    <source>
        <dbReference type="ARBA" id="ARBA00022553"/>
    </source>
</evidence>
<dbReference type="AlphaFoldDB" id="A0A7X9FSH8"/>
<evidence type="ECO:0000256" key="2">
    <source>
        <dbReference type="PROSITE-ProRule" id="PRU00169"/>
    </source>
</evidence>
<dbReference type="PROSITE" id="PS50110">
    <property type="entry name" value="RESPONSE_REGULATORY"/>
    <property type="match status" value="1"/>
</dbReference>
<name>A0A7X9FSH8_9DELT</name>
<accession>A0A7X9FSH8</accession>
<dbReference type="InterPro" id="IPR011006">
    <property type="entry name" value="CheY-like_superfamily"/>
</dbReference>
<dbReference type="PANTHER" id="PTHR44591">
    <property type="entry name" value="STRESS RESPONSE REGULATOR PROTEIN 1"/>
    <property type="match status" value="1"/>
</dbReference>
<feature type="modified residue" description="4-aspartylphosphate" evidence="2">
    <location>
        <position position="55"/>
    </location>
</feature>
<dbReference type="SUPFAM" id="SSF52172">
    <property type="entry name" value="CheY-like"/>
    <property type="match status" value="1"/>
</dbReference>
<dbReference type="Pfam" id="PF00072">
    <property type="entry name" value="Response_reg"/>
    <property type="match status" value="1"/>
</dbReference>
<feature type="domain" description="Response regulatory" evidence="3">
    <location>
        <begin position="6"/>
        <end position="122"/>
    </location>
</feature>
<dbReference type="GO" id="GO:0000160">
    <property type="term" value="P:phosphorelay signal transduction system"/>
    <property type="evidence" value="ECO:0007669"/>
    <property type="project" value="InterPro"/>
</dbReference>
<gene>
    <name evidence="4" type="ORF">GYA55_10090</name>
</gene>
<protein>
    <submittedName>
        <fullName evidence="4">Response regulator</fullName>
    </submittedName>
</protein>
<dbReference type="SMART" id="SM00448">
    <property type="entry name" value="REC"/>
    <property type="match status" value="1"/>
</dbReference>
<dbReference type="EMBL" id="JAAZON010000456">
    <property type="protein sequence ID" value="NMC63501.1"/>
    <property type="molecule type" value="Genomic_DNA"/>
</dbReference>
<evidence type="ECO:0000313" key="5">
    <source>
        <dbReference type="Proteomes" id="UP000524246"/>
    </source>
</evidence>
<evidence type="ECO:0000259" key="3">
    <source>
        <dbReference type="PROSITE" id="PS50110"/>
    </source>
</evidence>
<keyword evidence="1 2" id="KW-0597">Phosphoprotein</keyword>
<dbReference type="Gene3D" id="3.40.50.2300">
    <property type="match status" value="1"/>
</dbReference>
<comment type="caution">
    <text evidence="4">The sequence shown here is derived from an EMBL/GenBank/DDBJ whole genome shotgun (WGS) entry which is preliminary data.</text>
</comment>